<proteinExistence type="predicted"/>
<evidence type="ECO:0000256" key="4">
    <source>
        <dbReference type="ARBA" id="ARBA00023136"/>
    </source>
</evidence>
<dbReference type="Proteomes" id="UP000019384">
    <property type="component" value="Unassembled WGS sequence"/>
</dbReference>
<keyword evidence="2 5" id="KW-0812">Transmembrane</keyword>
<feature type="transmembrane region" description="Helical" evidence="5">
    <location>
        <begin position="97"/>
        <end position="115"/>
    </location>
</feature>
<evidence type="ECO:0000256" key="3">
    <source>
        <dbReference type="ARBA" id="ARBA00022989"/>
    </source>
</evidence>
<dbReference type="OrthoDB" id="196103at2759"/>
<dbReference type="Gene3D" id="1.20.1250.20">
    <property type="entry name" value="MFS general substrate transporter like domains"/>
    <property type="match status" value="1"/>
</dbReference>
<comment type="subcellular location">
    <subcellularLocation>
        <location evidence="1">Membrane</location>
        <topology evidence="1">Multi-pass membrane protein</topology>
    </subcellularLocation>
</comment>
<dbReference type="PANTHER" id="PTHR23294">
    <property type="entry name" value="ET TRANSLATION PRODUCT-RELATED"/>
    <property type="match status" value="1"/>
</dbReference>
<feature type="transmembrane region" description="Helical" evidence="5">
    <location>
        <begin position="447"/>
        <end position="472"/>
    </location>
</feature>
<dbReference type="InterPro" id="IPR010291">
    <property type="entry name" value="Ion_channel_UNC-93"/>
</dbReference>
<evidence type="ECO:0008006" key="8">
    <source>
        <dbReference type="Google" id="ProtNLM"/>
    </source>
</evidence>
<accession>W6MJC7</accession>
<dbReference type="GeneID" id="34519460"/>
<dbReference type="InterPro" id="IPR051617">
    <property type="entry name" value="UNC-93-like_regulator"/>
</dbReference>
<feature type="transmembrane region" description="Helical" evidence="5">
    <location>
        <begin position="309"/>
        <end position="331"/>
    </location>
</feature>
<dbReference type="Pfam" id="PF05978">
    <property type="entry name" value="UNC-93"/>
    <property type="match status" value="1"/>
</dbReference>
<feature type="transmembrane region" description="Helical" evidence="5">
    <location>
        <begin position="338"/>
        <end position="357"/>
    </location>
</feature>
<evidence type="ECO:0000256" key="2">
    <source>
        <dbReference type="ARBA" id="ARBA00022692"/>
    </source>
</evidence>
<feature type="transmembrane region" description="Helical" evidence="5">
    <location>
        <begin position="187"/>
        <end position="208"/>
    </location>
</feature>
<protein>
    <recommendedName>
        <fullName evidence="8">Major facilitator superfamily (MFS) profile domain-containing protein</fullName>
    </recommendedName>
</protein>
<feature type="transmembrane region" description="Helical" evidence="5">
    <location>
        <begin position="122"/>
        <end position="140"/>
    </location>
</feature>
<reference evidence="6" key="2">
    <citation type="submission" date="2014-02" db="EMBL/GenBank/DDBJ databases">
        <title>Complete DNA sequence of /Kuraishia capsulata/ illustrates novel genomic features among budding yeasts (/Saccharomycotina/).</title>
        <authorList>
            <person name="Morales L."/>
            <person name="Noel B."/>
            <person name="Porcel B."/>
            <person name="Marcet-Houben M."/>
            <person name="Hullo M-F."/>
            <person name="Sacerdot C."/>
            <person name="Tekaia F."/>
            <person name="Leh-Louis V."/>
            <person name="Despons L."/>
            <person name="Khanna V."/>
            <person name="Aury J-M."/>
            <person name="Barbe V."/>
            <person name="Couloux A."/>
            <person name="Labadie K."/>
            <person name="Pelletier E."/>
            <person name="Souciet J-L."/>
            <person name="Boekhout T."/>
            <person name="Gabaldon T."/>
            <person name="Wincker P."/>
            <person name="Dujon B."/>
        </authorList>
    </citation>
    <scope>NUCLEOTIDE SEQUENCE</scope>
    <source>
        <strain evidence="6">CBS 1993</strain>
    </source>
</reference>
<dbReference type="HOGENOM" id="CLU_030884_1_2_1"/>
<evidence type="ECO:0000313" key="6">
    <source>
        <dbReference type="EMBL" id="CDK26063.1"/>
    </source>
</evidence>
<organism evidence="6 7">
    <name type="scientific">Kuraishia capsulata CBS 1993</name>
    <dbReference type="NCBI Taxonomy" id="1382522"/>
    <lineage>
        <taxon>Eukaryota</taxon>
        <taxon>Fungi</taxon>
        <taxon>Dikarya</taxon>
        <taxon>Ascomycota</taxon>
        <taxon>Saccharomycotina</taxon>
        <taxon>Pichiomycetes</taxon>
        <taxon>Pichiales</taxon>
        <taxon>Pichiaceae</taxon>
        <taxon>Kuraishia</taxon>
    </lineage>
</organism>
<dbReference type="SUPFAM" id="SSF103473">
    <property type="entry name" value="MFS general substrate transporter"/>
    <property type="match status" value="1"/>
</dbReference>
<feature type="transmembrane region" description="Helical" evidence="5">
    <location>
        <begin position="220"/>
        <end position="244"/>
    </location>
</feature>
<name>W6MJC7_9ASCO</name>
<sequence length="489" mass="53521">MSSISSKEQTALSKEVFEVKVDEDIADVESHSSYDTTKWYNKGLKVFGYECKAYSQGDIQILMVSFVCFMTVGMYSAVSGLGAGGTLNATVVNNSNVALYATFASLAFFSGSICNKLGVRPLLCFGGWGYGLYVGSLLCFTKTNNGAFVIASGAILGVCAAFLWTAQGTIMLSYAEEGDKGKNIGRFWAIFQAGNVLGCFIPLIQTVNDTGGNELGTASYAAFIALICVGALLATTLLPTKLVRKADGSKVMMKDNPTWLSEFRGLWMCLKLEPWIMLMFPMFWASNWFGTYEGNDFNLVNFNIRTRALNALLFAVMEVFGAVAAGSFLDLRFCSRKTMARVGGGILFLLTMAIWGGGLKPQLGYTRASVAAGELEKMDWTDKKYGGYIVLYMLYGAYDAIWQTYCYWLMGALTNSSRKLAIYTGFYKGLQSAGAAVVWRLDALETSYMAMFASTWGLLAGSLLIASPVVFFKVKEETDEEDDKHFLDL</sequence>
<dbReference type="GO" id="GO:0016020">
    <property type="term" value="C:membrane"/>
    <property type="evidence" value="ECO:0007669"/>
    <property type="project" value="UniProtKB-SubCell"/>
</dbReference>
<feature type="transmembrane region" description="Helical" evidence="5">
    <location>
        <begin position="59"/>
        <end position="77"/>
    </location>
</feature>
<keyword evidence="7" id="KW-1185">Reference proteome</keyword>
<evidence type="ECO:0000256" key="1">
    <source>
        <dbReference type="ARBA" id="ARBA00004141"/>
    </source>
</evidence>
<dbReference type="AlphaFoldDB" id="W6MJC7"/>
<gene>
    <name evidence="6" type="ORF">KUCA_T00002034001</name>
</gene>
<feature type="transmembrane region" description="Helical" evidence="5">
    <location>
        <begin position="265"/>
        <end position="289"/>
    </location>
</feature>
<keyword evidence="3 5" id="KW-1133">Transmembrane helix</keyword>
<dbReference type="PANTHER" id="PTHR23294:SF59">
    <property type="entry name" value="UNC93-LIKE PROTEIN C922.05C"/>
    <property type="match status" value="1"/>
</dbReference>
<evidence type="ECO:0000313" key="7">
    <source>
        <dbReference type="Proteomes" id="UP000019384"/>
    </source>
</evidence>
<dbReference type="InterPro" id="IPR036259">
    <property type="entry name" value="MFS_trans_sf"/>
</dbReference>
<feature type="transmembrane region" description="Helical" evidence="5">
    <location>
        <begin position="385"/>
        <end position="408"/>
    </location>
</feature>
<reference evidence="6" key="1">
    <citation type="submission" date="2013-12" db="EMBL/GenBank/DDBJ databases">
        <authorList>
            <person name="Genoscope - CEA"/>
        </authorList>
    </citation>
    <scope>NUCLEOTIDE SEQUENCE</scope>
    <source>
        <strain evidence="6">CBS 1993</strain>
    </source>
</reference>
<dbReference type="EMBL" id="HG793126">
    <property type="protein sequence ID" value="CDK26063.1"/>
    <property type="molecule type" value="Genomic_DNA"/>
</dbReference>
<dbReference type="RefSeq" id="XP_022458072.1">
    <property type="nucleotide sequence ID" value="XM_022604275.1"/>
</dbReference>
<keyword evidence="4 5" id="KW-0472">Membrane</keyword>
<feature type="transmembrane region" description="Helical" evidence="5">
    <location>
        <begin position="146"/>
        <end position="166"/>
    </location>
</feature>
<evidence type="ECO:0000256" key="5">
    <source>
        <dbReference type="SAM" id="Phobius"/>
    </source>
</evidence>